<comment type="subcellular location">
    <subcellularLocation>
        <location evidence="1">Membrane</location>
        <topology evidence="1">Multi-pass membrane protein</topology>
    </subcellularLocation>
</comment>
<evidence type="ECO:0000256" key="7">
    <source>
        <dbReference type="ARBA" id="ARBA00022741"/>
    </source>
</evidence>
<dbReference type="FunFam" id="3.40.50.300:FF:000508">
    <property type="entry name" value="ABC transporter C family member 5"/>
    <property type="match status" value="1"/>
</dbReference>
<reference evidence="17" key="1">
    <citation type="submission" date="2020-03" db="EMBL/GenBank/DDBJ databases">
        <title>A high-quality chromosome-level genome assembly of a woody plant with both climbing and erect habits, Rhamnella rubrinervis.</title>
        <authorList>
            <person name="Lu Z."/>
            <person name="Yang Y."/>
            <person name="Zhu X."/>
            <person name="Sun Y."/>
        </authorList>
    </citation>
    <scope>NUCLEOTIDE SEQUENCE</scope>
    <source>
        <strain evidence="17">BYM</strain>
        <tissue evidence="17">Leaf</tissue>
    </source>
</reference>
<evidence type="ECO:0000256" key="13">
    <source>
        <dbReference type="SAM" id="MobiDB-lite"/>
    </source>
</evidence>
<dbReference type="InterPro" id="IPR011527">
    <property type="entry name" value="ABC1_TM_dom"/>
</dbReference>
<feature type="domain" description="ABC transmembrane type-1" evidence="16">
    <location>
        <begin position="950"/>
        <end position="1230"/>
    </location>
</feature>
<evidence type="ECO:0000256" key="4">
    <source>
        <dbReference type="ARBA" id="ARBA00022448"/>
    </source>
</evidence>
<feature type="transmembrane region" description="Helical" evidence="14">
    <location>
        <begin position="36"/>
        <end position="54"/>
    </location>
</feature>
<evidence type="ECO:0000256" key="12">
    <source>
        <dbReference type="ARBA" id="ARBA00034018"/>
    </source>
</evidence>
<dbReference type="CDD" id="cd03244">
    <property type="entry name" value="ABCC_MRP_domain2"/>
    <property type="match status" value="1"/>
</dbReference>
<keyword evidence="8" id="KW-0067">ATP-binding</keyword>
<feature type="transmembrane region" description="Helical" evidence="14">
    <location>
        <begin position="358"/>
        <end position="376"/>
    </location>
</feature>
<dbReference type="SUPFAM" id="SSF90123">
    <property type="entry name" value="ABC transporter transmembrane region"/>
    <property type="match status" value="2"/>
</dbReference>
<feature type="domain" description="ABC transporter" evidence="15">
    <location>
        <begin position="1267"/>
        <end position="1501"/>
    </location>
</feature>
<dbReference type="SUPFAM" id="SSF52540">
    <property type="entry name" value="P-loop containing nucleoside triphosphate hydrolases"/>
    <property type="match status" value="2"/>
</dbReference>
<feature type="transmembrane region" description="Helical" evidence="14">
    <location>
        <begin position="433"/>
        <end position="455"/>
    </location>
</feature>
<feature type="transmembrane region" description="Helical" evidence="14">
    <location>
        <begin position="534"/>
        <end position="552"/>
    </location>
</feature>
<dbReference type="Pfam" id="PF00664">
    <property type="entry name" value="ABC_membrane"/>
    <property type="match status" value="2"/>
</dbReference>
<evidence type="ECO:0000256" key="5">
    <source>
        <dbReference type="ARBA" id="ARBA00022692"/>
    </source>
</evidence>
<dbReference type="InterPro" id="IPR050173">
    <property type="entry name" value="ABC_transporter_C-like"/>
</dbReference>
<organism evidence="17 18">
    <name type="scientific">Rhamnella rubrinervis</name>
    <dbReference type="NCBI Taxonomy" id="2594499"/>
    <lineage>
        <taxon>Eukaryota</taxon>
        <taxon>Viridiplantae</taxon>
        <taxon>Streptophyta</taxon>
        <taxon>Embryophyta</taxon>
        <taxon>Tracheophyta</taxon>
        <taxon>Spermatophyta</taxon>
        <taxon>Magnoliopsida</taxon>
        <taxon>eudicotyledons</taxon>
        <taxon>Gunneridae</taxon>
        <taxon>Pentapetalae</taxon>
        <taxon>rosids</taxon>
        <taxon>fabids</taxon>
        <taxon>Rosales</taxon>
        <taxon>Rhamnaceae</taxon>
        <taxon>rhamnoid group</taxon>
        <taxon>Rhamneae</taxon>
        <taxon>Rhamnella</taxon>
    </lineage>
</organism>
<dbReference type="PANTHER" id="PTHR24223">
    <property type="entry name" value="ATP-BINDING CASSETTE SUB-FAMILY C"/>
    <property type="match status" value="1"/>
</dbReference>
<accession>A0A8K0H1Y0</accession>
<evidence type="ECO:0000256" key="8">
    <source>
        <dbReference type="ARBA" id="ARBA00022840"/>
    </source>
</evidence>
<evidence type="ECO:0000256" key="2">
    <source>
        <dbReference type="ARBA" id="ARBA00009726"/>
    </source>
</evidence>
<evidence type="ECO:0000256" key="9">
    <source>
        <dbReference type="ARBA" id="ARBA00022967"/>
    </source>
</evidence>
<dbReference type="GO" id="GO:0016887">
    <property type="term" value="F:ATP hydrolysis activity"/>
    <property type="evidence" value="ECO:0007669"/>
    <property type="project" value="InterPro"/>
</dbReference>
<dbReference type="SMART" id="SM00382">
    <property type="entry name" value="AAA"/>
    <property type="match status" value="2"/>
</dbReference>
<gene>
    <name evidence="17" type="ORF">FNV43_RR13947</name>
</gene>
<dbReference type="InterPro" id="IPR044726">
    <property type="entry name" value="ABCC_6TM_D2"/>
</dbReference>
<keyword evidence="7" id="KW-0547">Nucleotide-binding</keyword>
<feature type="transmembrane region" description="Helical" evidence="14">
    <location>
        <begin position="154"/>
        <end position="173"/>
    </location>
</feature>
<name>A0A8K0H1Y0_9ROSA</name>
<dbReference type="Gene3D" id="3.40.50.300">
    <property type="entry name" value="P-loop containing nucleotide triphosphate hydrolases"/>
    <property type="match status" value="2"/>
</dbReference>
<dbReference type="GO" id="GO:0005524">
    <property type="term" value="F:ATP binding"/>
    <property type="evidence" value="ECO:0007669"/>
    <property type="project" value="UniProtKB-KW"/>
</dbReference>
<feature type="transmembrane region" description="Helical" evidence="14">
    <location>
        <begin position="185"/>
        <end position="205"/>
    </location>
</feature>
<feature type="transmembrane region" description="Helical" evidence="14">
    <location>
        <begin position="461"/>
        <end position="479"/>
    </location>
</feature>
<dbReference type="EMBL" id="VOIH02000006">
    <property type="protein sequence ID" value="KAF3444257.1"/>
    <property type="molecule type" value="Genomic_DNA"/>
</dbReference>
<keyword evidence="18" id="KW-1185">Reference proteome</keyword>
<protein>
    <recommendedName>
        <fullName evidence="3">ABC-type xenobiotic transporter</fullName>
        <ecNumber evidence="3">7.6.2.2</ecNumber>
    </recommendedName>
</protein>
<feature type="region of interest" description="Disordered" evidence="13">
    <location>
        <begin position="875"/>
        <end position="899"/>
    </location>
</feature>
<dbReference type="PANTHER" id="PTHR24223:SF165">
    <property type="entry name" value="ABC TRANSPORTER C FAMILY MEMBER 15-RELATED"/>
    <property type="match status" value="1"/>
</dbReference>
<keyword evidence="4" id="KW-0813">Transport</keyword>
<dbReference type="PROSITE" id="PS00211">
    <property type="entry name" value="ABC_TRANSPORTER_1"/>
    <property type="match status" value="1"/>
</dbReference>
<evidence type="ECO:0000313" key="18">
    <source>
        <dbReference type="Proteomes" id="UP000796880"/>
    </source>
</evidence>
<evidence type="ECO:0000256" key="10">
    <source>
        <dbReference type="ARBA" id="ARBA00022989"/>
    </source>
</evidence>
<comment type="similarity">
    <text evidence="2">Belongs to the ABC transporter superfamily. ABCC family. Conjugate transporter (TC 3.A.1.208) subfamily.</text>
</comment>
<feature type="domain" description="ABC transmembrane type-1" evidence="16">
    <location>
        <begin position="321"/>
        <end position="602"/>
    </location>
</feature>
<keyword evidence="6" id="KW-0677">Repeat</keyword>
<dbReference type="InterPro" id="IPR044746">
    <property type="entry name" value="ABCC_6TM_D1"/>
</dbReference>
<dbReference type="FunFam" id="1.20.1560.10:FF:000003">
    <property type="entry name" value="ABC transporter C family member 10"/>
    <property type="match status" value="1"/>
</dbReference>
<dbReference type="InterPro" id="IPR003439">
    <property type="entry name" value="ABC_transporter-like_ATP-bd"/>
</dbReference>
<keyword evidence="9" id="KW-1278">Translocase</keyword>
<keyword evidence="11 14" id="KW-0472">Membrane</keyword>
<evidence type="ECO:0000313" key="17">
    <source>
        <dbReference type="EMBL" id="KAF3444257.1"/>
    </source>
</evidence>
<dbReference type="Gene3D" id="1.20.1560.10">
    <property type="entry name" value="ABC transporter type 1, transmembrane domain"/>
    <property type="match status" value="2"/>
</dbReference>
<evidence type="ECO:0000256" key="3">
    <source>
        <dbReference type="ARBA" id="ARBA00012191"/>
    </source>
</evidence>
<dbReference type="Proteomes" id="UP000796880">
    <property type="component" value="Unassembled WGS sequence"/>
</dbReference>
<dbReference type="CDD" id="cd03250">
    <property type="entry name" value="ABCC_MRP_domain1"/>
    <property type="match status" value="1"/>
</dbReference>
<dbReference type="PROSITE" id="PS50929">
    <property type="entry name" value="ABC_TM1F"/>
    <property type="match status" value="2"/>
</dbReference>
<keyword evidence="10 14" id="KW-1133">Transmembrane helix</keyword>
<feature type="transmembrane region" description="Helical" evidence="14">
    <location>
        <begin position="989"/>
        <end position="1011"/>
    </location>
</feature>
<feature type="transmembrane region" description="Helical" evidence="14">
    <location>
        <begin position="320"/>
        <end position="338"/>
    </location>
</feature>
<feature type="transmembrane region" description="Helical" evidence="14">
    <location>
        <begin position="1088"/>
        <end position="1107"/>
    </location>
</feature>
<dbReference type="CDD" id="cd18579">
    <property type="entry name" value="ABC_6TM_ABCC_D1"/>
    <property type="match status" value="1"/>
</dbReference>
<proteinExistence type="inferred from homology"/>
<dbReference type="InterPro" id="IPR036640">
    <property type="entry name" value="ABC1_TM_sf"/>
</dbReference>
<keyword evidence="5 14" id="KW-0812">Transmembrane</keyword>
<dbReference type="PROSITE" id="PS50893">
    <property type="entry name" value="ABC_TRANSPORTER_2"/>
    <property type="match status" value="2"/>
</dbReference>
<comment type="caution">
    <text evidence="17">The sequence shown here is derived from an EMBL/GenBank/DDBJ whole genome shotgun (WGS) entry which is preliminary data.</text>
</comment>
<dbReference type="InterPro" id="IPR017871">
    <property type="entry name" value="ABC_transporter-like_CS"/>
</dbReference>
<evidence type="ECO:0000259" key="15">
    <source>
        <dbReference type="PROSITE" id="PS50893"/>
    </source>
</evidence>
<comment type="catalytic activity">
    <reaction evidence="12">
        <text>ATP + H2O + xenobioticSide 1 = ADP + phosphate + xenobioticSide 2.</text>
        <dbReference type="EC" id="7.6.2.2"/>
    </reaction>
</comment>
<evidence type="ECO:0000256" key="14">
    <source>
        <dbReference type="SAM" id="Phobius"/>
    </source>
</evidence>
<sequence>MVDLLLRISSSITTDFKLNEFWTAWLQQNSPCLREYISLAVQLLFVGIILLHFVRKIAGRIWNRKTKLADHQGTEKYPKNRVRFSTSYKCCVACSLSLMVVHGTKLLILLNGGGTNCNNKVQIYSSETMQMVSWAASSVALYMTVSNKSIKFPWLLRAWWLCSCIMSIFGVAFDSHLRITSHGNLKVLDYVEFLSLMPSTLLFGYSIRGKTGIVSDDRTNGITEPLLNGTNKKHLEDTRESLYGQSTLLQLVTFSWLNPLFVIGNKKPLDQDEIPDVDIKDSAAFCSHYFDECLKHVKERYGDPNPSIYKAIYVFIRKKAAINAAFAVTYAVASYVGPYLIDYLVRFLTHKKTESLQSGYLLVLGFLGAKIVETIAQRQWIFGARQLGLRLRAALISQIYKKGLVLSCQSRQSHTSGEIINYMSVDIQRITDFMWYLNMLWMLPIQISLAIFVLYRNLSSGSLAALAATSMVMACNIPLTRIQKKYQSMIMEAKDDRMKATSEVLRNMKTLKLQAWDSQFLHNLEALRKLEYNWLWKSLRLAAISAFIFWGSPTFISVVTFGACILMRIELTAGRVLSALATFRMLQEPIFNLPDLLNVIAQAKVSADRVSSYLQEDEIQQNAIEYVPKDQTELEIDIENGKFSWDPESSIPTLEKINLKVRRGMKVAICGTVGSGKSSLLSSILGEVQKISGTVKISGTKAYVPQSPWILTGNIRDNILFGNQYDAAKYHRTIKACALVKDFELFSHEDLTEIGERGINMSGGQKQRIQIARAVYEDADIYLLDDPFSAVDAHTGTQLFKECLMGILREKTILFVTHQVEFLPAADLILVMQNGKITQAGRFEELLQQNIGFEVLVGAHSQALESIMTVENTGRTISQDSTVENESNTDPTSNDELLPIRHESEHNISPDITEKVAKLVQDEEREKGSIGKEIYWSYLTAVKGGALVPFIILAQSSFQVLQVASNYWMAWACPPTSETEPRLGMNKVLFVYVLLSVGSSLCVLLRATLVLRTGLWTAQKLFTNMLHSVLRAPMAFFDSTPTGRILNRASTDQSVLDLELANKLGWCAFSIIQILGTIAVMSQVAWEVFVIFIPVTAVCIWYQQYYIPTARELARLAGIQRAPILHHFAESLAGAATIRAFEQGDRFTNGNLCLIDDHSRPWFHNVSAMEWLSFRLNLLSNFVFAFSLVLLVTLPEGIINPSIAGLAVTYGMSLNVQQASIIWNICNAENKMISVERILQYSKITSEAPLLIEECRPPSNWPQDGKISFKNLHIRYAEHLPSVLKNINCTFPGKKKVGVVGRTGSGKSTLIQAIFRIVEPREGTIEIDNLDICKIGLHDLRSRLSIIPQDPSMFEGTVRGNLDPLDQYSDSEIWEALDKCQLGCLVRAKEEKLDATVVENGENWSAGQRQLFCLGRALLKKSSILVLDEATASVDSATDGVLQRIIRQEFKDRTVVTIAHRIHTVVDSDLVLVLSDGRVAEFDTPTKLLEKEDSFFSKLIKEYTMRSQSFNNSANDN</sequence>
<dbReference type="InterPro" id="IPR003593">
    <property type="entry name" value="AAA+_ATPase"/>
</dbReference>
<dbReference type="FunFam" id="1.20.1560.10:FF:000002">
    <property type="entry name" value="ABC transporter C family member 5"/>
    <property type="match status" value="1"/>
</dbReference>
<feature type="domain" description="ABC transporter" evidence="15">
    <location>
        <begin position="636"/>
        <end position="859"/>
    </location>
</feature>
<feature type="compositionally biased region" description="Polar residues" evidence="13">
    <location>
        <begin position="875"/>
        <end position="895"/>
    </location>
</feature>
<dbReference type="EC" id="7.6.2.2" evidence="3"/>
<dbReference type="GO" id="GO:0008559">
    <property type="term" value="F:ABC-type xenobiotic transporter activity"/>
    <property type="evidence" value="ECO:0007669"/>
    <property type="project" value="UniProtKB-EC"/>
</dbReference>
<evidence type="ECO:0000256" key="11">
    <source>
        <dbReference type="ARBA" id="ARBA00023136"/>
    </source>
</evidence>
<evidence type="ECO:0000256" key="6">
    <source>
        <dbReference type="ARBA" id="ARBA00022737"/>
    </source>
</evidence>
<evidence type="ECO:0000256" key="1">
    <source>
        <dbReference type="ARBA" id="ARBA00004141"/>
    </source>
</evidence>
<evidence type="ECO:0000259" key="16">
    <source>
        <dbReference type="PROSITE" id="PS50929"/>
    </source>
</evidence>
<dbReference type="FunFam" id="3.40.50.300:FF:000169">
    <property type="entry name" value="ABC transporter C family member 3"/>
    <property type="match status" value="1"/>
</dbReference>
<dbReference type="GO" id="GO:0016020">
    <property type="term" value="C:membrane"/>
    <property type="evidence" value="ECO:0007669"/>
    <property type="project" value="UniProtKB-SubCell"/>
</dbReference>
<dbReference type="CDD" id="cd18580">
    <property type="entry name" value="ABC_6TM_ABCC_D2"/>
    <property type="match status" value="1"/>
</dbReference>
<dbReference type="Pfam" id="PF00005">
    <property type="entry name" value="ABC_tran"/>
    <property type="match status" value="2"/>
</dbReference>
<dbReference type="InterPro" id="IPR027417">
    <property type="entry name" value="P-loop_NTPase"/>
</dbReference>
<dbReference type="OrthoDB" id="6500128at2759"/>